<dbReference type="RefSeq" id="WP_046141049.1">
    <property type="nucleotide sequence ID" value="NZ_LAJG01000001.1"/>
</dbReference>
<sequence>MADVVFTAVQKRYGAVEIIPGLDLTIPDGSFTVLVGPSGCGKSTLLRMIAGLEEVSGGSIHIGGEDVTTRDPSQRGIAMVFQSYALYPHMSVADNIGFGLKLSDMPKAEIATRVQDAADTLQLTHLLDRKPKQLSGGQRQRVAIGRAIVRKPKVFLFDEPLSNLDAALRAQMRVELAELHSRIGATMVYVTHDQVEAMTMADRIVVLKDGHIEQAGAPMELYRKPATPFVAGFIGSPKMNFITGEEARKLGGDTVGIRPEHLRITADAQWQVTVRHVEHLGSETLIYVTSDSLGPLTIKTEGDIGIDPGQQVRVGYDSADLHRFKSGARAEVYT</sequence>
<reference evidence="7 8" key="1">
    <citation type="submission" date="2015-03" db="EMBL/GenBank/DDBJ databases">
        <authorList>
            <person name="Hassan Y.I."/>
            <person name="Lepp D."/>
            <person name="Zhou T."/>
        </authorList>
    </citation>
    <scope>NUCLEOTIDE SEQUENCE [LARGE SCALE GENOMIC DNA]</scope>
    <source>
        <strain evidence="7 8">GH2-10</strain>
    </source>
</reference>
<comment type="similarity">
    <text evidence="2">Belongs to the ABC transporter superfamily.</text>
</comment>
<dbReference type="InterPro" id="IPR047641">
    <property type="entry name" value="ABC_transpr_MalK/UgpC-like"/>
</dbReference>
<dbReference type="PANTHER" id="PTHR43875:SF3">
    <property type="entry name" value="MALTOSE_MALTODEXTRIN IMPORT ATP-BINDING PROTEIN MALK"/>
    <property type="match status" value="1"/>
</dbReference>
<dbReference type="InterPro" id="IPR003593">
    <property type="entry name" value="AAA+_ATPase"/>
</dbReference>
<organism evidence="7 8">
    <name type="scientific">Devosia soli</name>
    <dbReference type="NCBI Taxonomy" id="361041"/>
    <lineage>
        <taxon>Bacteria</taxon>
        <taxon>Pseudomonadati</taxon>
        <taxon>Pseudomonadota</taxon>
        <taxon>Alphaproteobacteria</taxon>
        <taxon>Hyphomicrobiales</taxon>
        <taxon>Devosiaceae</taxon>
        <taxon>Devosia</taxon>
    </lineage>
</organism>
<feature type="domain" description="ABC transporter" evidence="6">
    <location>
        <begin position="4"/>
        <end position="234"/>
    </location>
</feature>
<dbReference type="Gene3D" id="3.40.50.300">
    <property type="entry name" value="P-loop containing nucleotide triphosphate hydrolases"/>
    <property type="match status" value="1"/>
</dbReference>
<dbReference type="PROSITE" id="PS50893">
    <property type="entry name" value="ABC_TRANSPORTER_2"/>
    <property type="match status" value="1"/>
</dbReference>
<evidence type="ECO:0000256" key="5">
    <source>
        <dbReference type="ARBA" id="ARBA00022840"/>
    </source>
</evidence>
<gene>
    <name evidence="7" type="ORF">VW35_00395</name>
</gene>
<dbReference type="InterPro" id="IPR015855">
    <property type="entry name" value="ABC_transpr_MalK-like"/>
</dbReference>
<dbReference type="InterPro" id="IPR027417">
    <property type="entry name" value="P-loop_NTPase"/>
</dbReference>
<dbReference type="NCBIfam" id="NF008653">
    <property type="entry name" value="PRK11650.1"/>
    <property type="match status" value="1"/>
</dbReference>
<dbReference type="Proteomes" id="UP000033514">
    <property type="component" value="Unassembled WGS sequence"/>
</dbReference>
<dbReference type="SUPFAM" id="SSF52540">
    <property type="entry name" value="P-loop containing nucleoside triphosphate hydrolases"/>
    <property type="match status" value="1"/>
</dbReference>
<evidence type="ECO:0000313" key="7">
    <source>
        <dbReference type="EMBL" id="KKB82579.1"/>
    </source>
</evidence>
<dbReference type="PATRIC" id="fig|361041.3.peg.84"/>
<dbReference type="InterPro" id="IPR008995">
    <property type="entry name" value="Mo/tungstate-bd_C_term_dom"/>
</dbReference>
<dbReference type="EMBL" id="LAJG01000001">
    <property type="protein sequence ID" value="KKB82579.1"/>
    <property type="molecule type" value="Genomic_DNA"/>
</dbReference>
<dbReference type="InterPro" id="IPR003439">
    <property type="entry name" value="ABC_transporter-like_ATP-bd"/>
</dbReference>
<dbReference type="InterPro" id="IPR017871">
    <property type="entry name" value="ABC_transporter-like_CS"/>
</dbReference>
<evidence type="ECO:0000256" key="4">
    <source>
        <dbReference type="ARBA" id="ARBA00022741"/>
    </source>
</evidence>
<dbReference type="CDD" id="cd03301">
    <property type="entry name" value="ABC_MalK_N"/>
    <property type="match status" value="1"/>
</dbReference>
<dbReference type="InterPro" id="IPR012340">
    <property type="entry name" value="NA-bd_OB-fold"/>
</dbReference>
<dbReference type="PROSITE" id="PS00211">
    <property type="entry name" value="ABC_TRANSPORTER_1"/>
    <property type="match status" value="1"/>
</dbReference>
<dbReference type="Gene3D" id="2.40.50.140">
    <property type="entry name" value="Nucleic acid-binding proteins"/>
    <property type="match status" value="1"/>
</dbReference>
<evidence type="ECO:0000256" key="3">
    <source>
        <dbReference type="ARBA" id="ARBA00022448"/>
    </source>
</evidence>
<name>A0A0F5LK72_9HYPH</name>
<dbReference type="Pfam" id="PF00005">
    <property type="entry name" value="ABC_tran"/>
    <property type="match status" value="1"/>
</dbReference>
<dbReference type="OrthoDB" id="9802264at2"/>
<keyword evidence="3" id="KW-0813">Transport</keyword>
<proteinExistence type="inferred from homology"/>
<evidence type="ECO:0000259" key="6">
    <source>
        <dbReference type="PROSITE" id="PS50893"/>
    </source>
</evidence>
<dbReference type="Pfam" id="PF08402">
    <property type="entry name" value="TOBE_2"/>
    <property type="match status" value="1"/>
</dbReference>
<evidence type="ECO:0000256" key="1">
    <source>
        <dbReference type="ARBA" id="ARBA00004417"/>
    </source>
</evidence>
<dbReference type="GO" id="GO:0005524">
    <property type="term" value="F:ATP binding"/>
    <property type="evidence" value="ECO:0007669"/>
    <property type="project" value="UniProtKB-KW"/>
</dbReference>
<dbReference type="AlphaFoldDB" id="A0A0F5LK72"/>
<dbReference type="SMART" id="SM00382">
    <property type="entry name" value="AAA"/>
    <property type="match status" value="1"/>
</dbReference>
<dbReference type="GO" id="GO:0016887">
    <property type="term" value="F:ATP hydrolysis activity"/>
    <property type="evidence" value="ECO:0007669"/>
    <property type="project" value="InterPro"/>
</dbReference>
<dbReference type="PANTHER" id="PTHR43875">
    <property type="entry name" value="MALTODEXTRIN IMPORT ATP-BINDING PROTEIN MSMX"/>
    <property type="match status" value="1"/>
</dbReference>
<protein>
    <submittedName>
        <fullName evidence="7">Glycerol-3-phosphate ABC transporter ATPase</fullName>
    </submittedName>
</protein>
<dbReference type="FunFam" id="3.40.50.300:FF:000042">
    <property type="entry name" value="Maltose/maltodextrin ABC transporter, ATP-binding protein"/>
    <property type="match status" value="1"/>
</dbReference>
<keyword evidence="5" id="KW-0067">ATP-binding</keyword>
<dbReference type="GO" id="GO:0055052">
    <property type="term" value="C:ATP-binding cassette (ABC) transporter complex, substrate-binding subunit-containing"/>
    <property type="evidence" value="ECO:0007669"/>
    <property type="project" value="TreeGrafter"/>
</dbReference>
<accession>A0A0F5LK72</accession>
<evidence type="ECO:0000313" key="8">
    <source>
        <dbReference type="Proteomes" id="UP000033514"/>
    </source>
</evidence>
<dbReference type="InterPro" id="IPR013611">
    <property type="entry name" value="Transp-assoc_OB_typ2"/>
</dbReference>
<comment type="caution">
    <text evidence="7">The sequence shown here is derived from an EMBL/GenBank/DDBJ whole genome shotgun (WGS) entry which is preliminary data.</text>
</comment>
<keyword evidence="4" id="KW-0547">Nucleotide-binding</keyword>
<evidence type="ECO:0000256" key="2">
    <source>
        <dbReference type="ARBA" id="ARBA00005417"/>
    </source>
</evidence>
<keyword evidence="8" id="KW-1185">Reference proteome</keyword>
<dbReference type="Gene3D" id="2.40.50.100">
    <property type="match status" value="1"/>
</dbReference>
<dbReference type="SUPFAM" id="SSF50331">
    <property type="entry name" value="MOP-like"/>
    <property type="match status" value="1"/>
</dbReference>
<dbReference type="GO" id="GO:0015423">
    <property type="term" value="F:ABC-type maltose transporter activity"/>
    <property type="evidence" value="ECO:0007669"/>
    <property type="project" value="TreeGrafter"/>
</dbReference>
<dbReference type="STRING" id="361041.VW35_00395"/>
<dbReference type="GO" id="GO:1990060">
    <property type="term" value="C:maltose transport complex"/>
    <property type="evidence" value="ECO:0007669"/>
    <property type="project" value="TreeGrafter"/>
</dbReference>
<comment type="subcellular location">
    <subcellularLocation>
        <location evidence="1">Cell inner membrane</location>
        <topology evidence="1">Peripheral membrane protein</topology>
    </subcellularLocation>
</comment>